<name>A0A4V3Z7H7_9ACTN</name>
<sequence>MDGALGDDDGVYGPADRSGGAPGGVVSGSCPFTIERPTMTQRWAELTFVHWAFDPAVVSRLVPAHLRVEVLDGAAWVGLVPFRMHVATAGGREFRPVTTFCETNVRTYVVDAEGRPGVWFLSLDASRLGAVVVARARFALPYFWASMSLTRSGDEIDYRCRRRAPRPAAAESRLRVRVGAPLTAAELGPREHSLTARWRMFSSARGRHRRAEVWHQPWPLHRADLLDVDDHLLTAAGLPQPTGAPLVHYSPGVNVRIGPQRPCSGGLRS</sequence>
<dbReference type="PANTHER" id="PTHR39186:SF1">
    <property type="entry name" value="DUF2071 DOMAIN-CONTAINING PROTEIN"/>
    <property type="match status" value="1"/>
</dbReference>
<evidence type="ECO:0000313" key="2">
    <source>
        <dbReference type="EMBL" id="THJ74159.1"/>
    </source>
</evidence>
<evidence type="ECO:0000256" key="1">
    <source>
        <dbReference type="SAM" id="MobiDB-lite"/>
    </source>
</evidence>
<organism evidence="2 3">
    <name type="scientific">Candidatus Frankia alpina</name>
    <dbReference type="NCBI Taxonomy" id="2699483"/>
    <lineage>
        <taxon>Bacteria</taxon>
        <taxon>Bacillati</taxon>
        <taxon>Actinomycetota</taxon>
        <taxon>Actinomycetes</taxon>
        <taxon>Frankiales</taxon>
        <taxon>Frankiaceae</taxon>
        <taxon>Frankia</taxon>
    </lineage>
</organism>
<dbReference type="Pfam" id="PF09844">
    <property type="entry name" value="DUF2071"/>
    <property type="match status" value="1"/>
</dbReference>
<protein>
    <submittedName>
        <fullName evidence="2">DUF2071 domain-containing protein</fullName>
    </submittedName>
</protein>
<reference evidence="2 3" key="1">
    <citation type="submission" date="2019-04" db="EMBL/GenBank/DDBJ databases">
        <title>Draft genome sequences for three unisolated Alnus-infective Frankia Sp+ strains, AgTrS, AiOr and AvVan, the first sequenced Frankia strains able to sporulate in-planta.</title>
        <authorList>
            <person name="Bethencourt L."/>
            <person name="Vautrin F."/>
            <person name="Taib N."/>
            <person name="Dubost A."/>
            <person name="Castro-Garcia L."/>
            <person name="Imbaud O."/>
            <person name="Abrouk D."/>
            <person name="Fournier P."/>
            <person name="Briolay J."/>
            <person name="Nguyen A."/>
            <person name="Normand P."/>
            <person name="Fernandez M.P."/>
            <person name="Brochier-Armanet C."/>
            <person name="Herrera-Belaroussi A."/>
        </authorList>
    </citation>
    <scope>NUCLEOTIDE SEQUENCE [LARGE SCALE GENOMIC DNA]</scope>
    <source>
        <strain evidence="2 3">AvVan</strain>
    </source>
</reference>
<keyword evidence="3" id="KW-1185">Reference proteome</keyword>
<dbReference type="Proteomes" id="UP000305282">
    <property type="component" value="Unassembled WGS sequence"/>
</dbReference>
<feature type="compositionally biased region" description="Acidic residues" evidence="1">
    <location>
        <begin position="1"/>
        <end position="10"/>
    </location>
</feature>
<proteinExistence type="predicted"/>
<accession>A0A4V3Z7H7</accession>
<gene>
    <name evidence="2" type="ORF">E7Y31_13115</name>
</gene>
<feature type="region of interest" description="Disordered" evidence="1">
    <location>
        <begin position="1"/>
        <end position="24"/>
    </location>
</feature>
<dbReference type="InterPro" id="IPR018644">
    <property type="entry name" value="DUF2071"/>
</dbReference>
<dbReference type="AlphaFoldDB" id="A0A4V3Z7H7"/>
<dbReference type="RefSeq" id="WP_136448401.1">
    <property type="nucleotide sequence ID" value="NZ_SSXH01000306.1"/>
</dbReference>
<comment type="caution">
    <text evidence="2">The sequence shown here is derived from an EMBL/GenBank/DDBJ whole genome shotgun (WGS) entry which is preliminary data.</text>
</comment>
<dbReference type="PANTHER" id="PTHR39186">
    <property type="entry name" value="DUF2071 FAMILY PROTEIN"/>
    <property type="match status" value="1"/>
</dbReference>
<dbReference type="SUPFAM" id="SSF160104">
    <property type="entry name" value="Acetoacetate decarboxylase-like"/>
    <property type="match status" value="1"/>
</dbReference>
<dbReference type="InterPro" id="IPR023375">
    <property type="entry name" value="ADC_dom_sf"/>
</dbReference>
<dbReference type="OrthoDB" id="150993at2"/>
<evidence type="ECO:0000313" key="3">
    <source>
        <dbReference type="Proteomes" id="UP000305282"/>
    </source>
</evidence>
<dbReference type="EMBL" id="SSXH01000306">
    <property type="protein sequence ID" value="THJ74159.1"/>
    <property type="molecule type" value="Genomic_DNA"/>
</dbReference>
<dbReference type="Gene3D" id="2.40.400.10">
    <property type="entry name" value="Acetoacetate decarboxylase-like"/>
    <property type="match status" value="1"/>
</dbReference>